<sequence length="329" mass="35531">MLLRVRDRVERLCAAATEATALRRDVLDALRRVVGFDAYAFVLTDPETEVGVQPLAELPVPSDIPKVIRAKYQSTVNRWTGLGPPATLTGPSPWRDLLSRYGVSDVLSACFRDQFGCWAFLDLWRRGGTFAAADVESVASISAPVTRALRRCQAATFGSAAPARRVDPVVLLLNAELHVVGQTAATAAYLRTLVPPPEGAAPIPASAYNVAAQLLANEAGVDRHPPMGRVHLADGVWLAVRAGRIDQDTIAVSIEQASPGERVGIFARAFGFTARETDLLERLAVGADTRELARTMHLSEHTVQDHLKSVFAKTSVRTRRALLARALGT</sequence>
<accession>A0A4R6SCM6</accession>
<keyword evidence="2 5" id="KW-0238">DNA-binding</keyword>
<keyword evidence="1" id="KW-0805">Transcription regulation</keyword>
<gene>
    <name evidence="5" type="ORF">EV186_104703</name>
</gene>
<dbReference type="PANTHER" id="PTHR44688">
    <property type="entry name" value="DNA-BINDING TRANSCRIPTIONAL ACTIVATOR DEVR_DOSR"/>
    <property type="match status" value="1"/>
</dbReference>
<organism evidence="5 6">
    <name type="scientific">Labedaea rhizosphaerae</name>
    <dbReference type="NCBI Taxonomy" id="598644"/>
    <lineage>
        <taxon>Bacteria</taxon>
        <taxon>Bacillati</taxon>
        <taxon>Actinomycetota</taxon>
        <taxon>Actinomycetes</taxon>
        <taxon>Pseudonocardiales</taxon>
        <taxon>Pseudonocardiaceae</taxon>
        <taxon>Labedaea</taxon>
    </lineage>
</organism>
<dbReference type="GO" id="GO:0006355">
    <property type="term" value="P:regulation of DNA-templated transcription"/>
    <property type="evidence" value="ECO:0007669"/>
    <property type="project" value="InterPro"/>
</dbReference>
<dbReference type="Pfam" id="PF00196">
    <property type="entry name" value="GerE"/>
    <property type="match status" value="1"/>
</dbReference>
<dbReference type="PANTHER" id="PTHR44688:SF16">
    <property type="entry name" value="DNA-BINDING TRANSCRIPTIONAL ACTIVATOR DEVR_DOSR"/>
    <property type="match status" value="1"/>
</dbReference>
<name>A0A4R6SCM6_LABRH</name>
<evidence type="ECO:0000313" key="5">
    <source>
        <dbReference type="EMBL" id="TDP96715.1"/>
    </source>
</evidence>
<evidence type="ECO:0000256" key="1">
    <source>
        <dbReference type="ARBA" id="ARBA00023015"/>
    </source>
</evidence>
<dbReference type="PROSITE" id="PS50043">
    <property type="entry name" value="HTH_LUXR_2"/>
    <property type="match status" value="1"/>
</dbReference>
<dbReference type="OrthoDB" id="9815744at2"/>
<dbReference type="InterPro" id="IPR036388">
    <property type="entry name" value="WH-like_DNA-bd_sf"/>
</dbReference>
<dbReference type="Gene3D" id="1.10.10.10">
    <property type="entry name" value="Winged helix-like DNA-binding domain superfamily/Winged helix DNA-binding domain"/>
    <property type="match status" value="1"/>
</dbReference>
<evidence type="ECO:0000256" key="3">
    <source>
        <dbReference type="ARBA" id="ARBA00023163"/>
    </source>
</evidence>
<protein>
    <submittedName>
        <fullName evidence="5">DNA-binding CsgD family transcriptional regulator</fullName>
    </submittedName>
</protein>
<feature type="domain" description="HTH luxR-type" evidence="4">
    <location>
        <begin position="265"/>
        <end position="329"/>
    </location>
</feature>
<dbReference type="SUPFAM" id="SSF46894">
    <property type="entry name" value="C-terminal effector domain of the bipartite response regulators"/>
    <property type="match status" value="1"/>
</dbReference>
<dbReference type="Proteomes" id="UP000295444">
    <property type="component" value="Unassembled WGS sequence"/>
</dbReference>
<keyword evidence="6" id="KW-1185">Reference proteome</keyword>
<dbReference type="GO" id="GO:0003677">
    <property type="term" value="F:DNA binding"/>
    <property type="evidence" value="ECO:0007669"/>
    <property type="project" value="UniProtKB-KW"/>
</dbReference>
<proteinExistence type="predicted"/>
<evidence type="ECO:0000259" key="4">
    <source>
        <dbReference type="PROSITE" id="PS50043"/>
    </source>
</evidence>
<dbReference type="InterPro" id="IPR016032">
    <property type="entry name" value="Sig_transdc_resp-reg_C-effctor"/>
</dbReference>
<comment type="caution">
    <text evidence="5">The sequence shown here is derived from an EMBL/GenBank/DDBJ whole genome shotgun (WGS) entry which is preliminary data.</text>
</comment>
<dbReference type="InterPro" id="IPR000792">
    <property type="entry name" value="Tscrpt_reg_LuxR_C"/>
</dbReference>
<dbReference type="SMART" id="SM00421">
    <property type="entry name" value="HTH_LUXR"/>
    <property type="match status" value="1"/>
</dbReference>
<evidence type="ECO:0000256" key="2">
    <source>
        <dbReference type="ARBA" id="ARBA00023125"/>
    </source>
</evidence>
<dbReference type="CDD" id="cd06170">
    <property type="entry name" value="LuxR_C_like"/>
    <property type="match status" value="1"/>
</dbReference>
<evidence type="ECO:0000313" key="6">
    <source>
        <dbReference type="Proteomes" id="UP000295444"/>
    </source>
</evidence>
<dbReference type="EMBL" id="SNXZ01000004">
    <property type="protein sequence ID" value="TDP96715.1"/>
    <property type="molecule type" value="Genomic_DNA"/>
</dbReference>
<dbReference type="PRINTS" id="PR00038">
    <property type="entry name" value="HTHLUXR"/>
</dbReference>
<keyword evidence="3" id="KW-0804">Transcription</keyword>
<reference evidence="5 6" key="1">
    <citation type="submission" date="2019-03" db="EMBL/GenBank/DDBJ databases">
        <title>Genomic Encyclopedia of Type Strains, Phase IV (KMG-IV): sequencing the most valuable type-strain genomes for metagenomic binning, comparative biology and taxonomic classification.</title>
        <authorList>
            <person name="Goeker M."/>
        </authorList>
    </citation>
    <scope>NUCLEOTIDE SEQUENCE [LARGE SCALE GENOMIC DNA]</scope>
    <source>
        <strain evidence="5 6">DSM 45361</strain>
    </source>
</reference>
<dbReference type="AlphaFoldDB" id="A0A4R6SCM6"/>